<evidence type="ECO:0000259" key="1">
    <source>
        <dbReference type="Pfam" id="PF01975"/>
    </source>
</evidence>
<sequence length="273" mass="29782">MAFQPYRRVNGCSSKNTKAPRRVLLTNDDGPDSPFFKAWVPAIKEITGWETFVCLPVGPESFVSKAIAKGPIQVARIEEGVVHVSGPPATCVNIALHNLGLKDVDLVISGPNVGHNTGLSSLMSSGTVGAVLEGALADKLGIALSFPFMNGWENWTPEDIESAVQVSGKVVTDLWWDWDHRAELYNVNVPLGFRDEKGQRIEPEVIQTTVDRASYSALYRQSKSDPDSYVWAPQGLRVFQTDLSKLTQGSDVHTIKQGNVSVTPLLAQLTEPL</sequence>
<dbReference type="InterPro" id="IPR036523">
    <property type="entry name" value="SurE-like_sf"/>
</dbReference>
<organism evidence="2 3">
    <name type="scientific">Coccomyxa subellipsoidea</name>
    <dbReference type="NCBI Taxonomy" id="248742"/>
    <lineage>
        <taxon>Eukaryota</taxon>
        <taxon>Viridiplantae</taxon>
        <taxon>Chlorophyta</taxon>
        <taxon>core chlorophytes</taxon>
        <taxon>Trebouxiophyceae</taxon>
        <taxon>Trebouxiophyceae incertae sedis</taxon>
        <taxon>Coccomyxaceae</taxon>
        <taxon>Coccomyxa</taxon>
    </lineage>
</organism>
<evidence type="ECO:0000313" key="2">
    <source>
        <dbReference type="EMBL" id="KAK9915381.1"/>
    </source>
</evidence>
<dbReference type="Proteomes" id="UP001491310">
    <property type="component" value="Unassembled WGS sequence"/>
</dbReference>
<dbReference type="Pfam" id="PF01975">
    <property type="entry name" value="SurE"/>
    <property type="match status" value="1"/>
</dbReference>
<name>A0ABR2YUM8_9CHLO</name>
<evidence type="ECO:0000313" key="3">
    <source>
        <dbReference type="Proteomes" id="UP001491310"/>
    </source>
</evidence>
<dbReference type="Gene3D" id="3.40.1210.10">
    <property type="entry name" value="Survival protein SurE-like phosphatase/nucleotidase"/>
    <property type="match status" value="1"/>
</dbReference>
<proteinExistence type="predicted"/>
<dbReference type="PANTHER" id="PTHR47551:SF1">
    <property type="entry name" value="TUBULIN--TYROSINE LIGASE PBY1-RELATED"/>
    <property type="match status" value="1"/>
</dbReference>
<dbReference type="InterPro" id="IPR027746">
    <property type="entry name" value="TTL"/>
</dbReference>
<reference evidence="2 3" key="1">
    <citation type="journal article" date="2024" name="Nat. Commun.">
        <title>Phylogenomics reveals the evolutionary origins of lichenization in chlorophyte algae.</title>
        <authorList>
            <person name="Puginier C."/>
            <person name="Libourel C."/>
            <person name="Otte J."/>
            <person name="Skaloud P."/>
            <person name="Haon M."/>
            <person name="Grisel S."/>
            <person name="Petersen M."/>
            <person name="Berrin J.G."/>
            <person name="Delaux P.M."/>
            <person name="Dal Grande F."/>
            <person name="Keller J."/>
        </authorList>
    </citation>
    <scope>NUCLEOTIDE SEQUENCE [LARGE SCALE GENOMIC DNA]</scope>
    <source>
        <strain evidence="2 3">SAG 216-7</strain>
    </source>
</reference>
<dbReference type="InterPro" id="IPR002828">
    <property type="entry name" value="SurE-like_Pase/nucleotidase"/>
</dbReference>
<gene>
    <name evidence="2" type="ORF">WJX75_008329</name>
</gene>
<comment type="caution">
    <text evidence="2">The sequence shown here is derived from an EMBL/GenBank/DDBJ whole genome shotgun (WGS) entry which is preliminary data.</text>
</comment>
<dbReference type="PANTHER" id="PTHR47551">
    <property type="entry name" value="TUBULIN--TYROSINE LIGASE PBY1-RELATED"/>
    <property type="match status" value="1"/>
</dbReference>
<dbReference type="SUPFAM" id="SSF64167">
    <property type="entry name" value="SurE-like"/>
    <property type="match status" value="1"/>
</dbReference>
<protein>
    <recommendedName>
        <fullName evidence="1">Survival protein SurE-like phosphatase/nucleotidase domain-containing protein</fullName>
    </recommendedName>
</protein>
<keyword evidence="3" id="KW-1185">Reference proteome</keyword>
<dbReference type="NCBIfam" id="TIGR00087">
    <property type="entry name" value="surE"/>
    <property type="match status" value="1"/>
</dbReference>
<feature type="domain" description="Survival protein SurE-like phosphatase/nucleotidase" evidence="1">
    <location>
        <begin position="23"/>
        <end position="200"/>
    </location>
</feature>
<accession>A0ABR2YUM8</accession>
<dbReference type="EMBL" id="JALJOT010000005">
    <property type="protein sequence ID" value="KAK9915381.1"/>
    <property type="molecule type" value="Genomic_DNA"/>
</dbReference>